<organism evidence="2 3">
    <name type="scientific">Frondihabitans peucedani</name>
    <dbReference type="NCBI Taxonomy" id="598626"/>
    <lineage>
        <taxon>Bacteria</taxon>
        <taxon>Bacillati</taxon>
        <taxon>Actinomycetota</taxon>
        <taxon>Actinomycetes</taxon>
        <taxon>Micrococcales</taxon>
        <taxon>Microbacteriaceae</taxon>
        <taxon>Frondihabitans</taxon>
    </lineage>
</organism>
<gene>
    <name evidence="2" type="ORF">GCM10022256_16440</name>
</gene>
<feature type="region of interest" description="Disordered" evidence="1">
    <location>
        <begin position="1"/>
        <end position="31"/>
    </location>
</feature>
<evidence type="ECO:0000256" key="1">
    <source>
        <dbReference type="SAM" id="MobiDB-lite"/>
    </source>
</evidence>
<feature type="compositionally biased region" description="Basic and acidic residues" evidence="1">
    <location>
        <begin position="1"/>
        <end position="11"/>
    </location>
</feature>
<sequence>MRESLRAEVAKVKAAHHPPASSDDGQQDGNSITDAEARARDITEISYLGILADSYFSVRLARQLHNLGDAGPYVAHIMTPWWSLYIHELRPGSTSADLLTELSPEAAEALERSRHGLKMFLDTKRDIHACEDYFEAIEHAHRQRFTGQVTPLLRGLTRDLGITTYRHTNVSTSHGVAFATGLEPTAVLSDEMGPRLGRLWNEAGGAFAMAALATDGPRPAVLDTWDPALFKQHDKKSTRFYSTIFTGRGHPHLNAVLLHYLGMVNAANMLLPVVFDVNGDQYALFKIRYLLTSHVLGSLKRLSSDPRDLDSKSATHLRHLVEDIPSPVSTSRPWFRNLLVHYEPNSKTDVSLFNPQHLLAGLAKIAEVPEDVNDLLAGVNSNLEHLASGLEAWMNAGARAA</sequence>
<name>A0ABP8E1E2_9MICO</name>
<dbReference type="EMBL" id="BAABAU010000001">
    <property type="protein sequence ID" value="GAA4266032.1"/>
    <property type="molecule type" value="Genomic_DNA"/>
</dbReference>
<evidence type="ECO:0000313" key="2">
    <source>
        <dbReference type="EMBL" id="GAA4266032.1"/>
    </source>
</evidence>
<comment type="caution">
    <text evidence="2">The sequence shown here is derived from an EMBL/GenBank/DDBJ whole genome shotgun (WGS) entry which is preliminary data.</text>
</comment>
<protein>
    <submittedName>
        <fullName evidence="2">Uncharacterized protein</fullName>
    </submittedName>
</protein>
<accession>A0ABP8E1E2</accession>
<dbReference type="Proteomes" id="UP001501594">
    <property type="component" value="Unassembled WGS sequence"/>
</dbReference>
<reference evidence="3" key="1">
    <citation type="journal article" date="2019" name="Int. J. Syst. Evol. Microbiol.">
        <title>The Global Catalogue of Microorganisms (GCM) 10K type strain sequencing project: providing services to taxonomists for standard genome sequencing and annotation.</title>
        <authorList>
            <consortium name="The Broad Institute Genomics Platform"/>
            <consortium name="The Broad Institute Genome Sequencing Center for Infectious Disease"/>
            <person name="Wu L."/>
            <person name="Ma J."/>
        </authorList>
    </citation>
    <scope>NUCLEOTIDE SEQUENCE [LARGE SCALE GENOMIC DNA]</scope>
    <source>
        <strain evidence="3">JCM 17442</strain>
    </source>
</reference>
<proteinExistence type="predicted"/>
<dbReference type="RefSeq" id="WP_344794899.1">
    <property type="nucleotide sequence ID" value="NZ_BAABAU010000001.1"/>
</dbReference>
<evidence type="ECO:0000313" key="3">
    <source>
        <dbReference type="Proteomes" id="UP001501594"/>
    </source>
</evidence>
<keyword evidence="3" id="KW-1185">Reference proteome</keyword>